<keyword evidence="2 5" id="KW-0378">Hydrolase</keyword>
<dbReference type="PROSITE" id="PS00775">
    <property type="entry name" value="GLYCOSYL_HYDROL_F3"/>
    <property type="match status" value="1"/>
</dbReference>
<reference evidence="6" key="1">
    <citation type="journal article" date="2019" name="Int. J. Syst. Evol. Microbiol.">
        <title>The Global Catalogue of Microorganisms (GCM) 10K type strain sequencing project: providing services to taxonomists for standard genome sequencing and annotation.</title>
        <authorList>
            <consortium name="The Broad Institute Genomics Platform"/>
            <consortium name="The Broad Institute Genome Sequencing Center for Infectious Disease"/>
            <person name="Wu L."/>
            <person name="Ma J."/>
        </authorList>
    </citation>
    <scope>NUCLEOTIDE SEQUENCE [LARGE SCALE GENOMIC DNA]</scope>
    <source>
        <strain evidence="6">CCUG 56754</strain>
    </source>
</reference>
<feature type="domain" description="Glycoside hydrolase family 3 N-terminal" evidence="4">
    <location>
        <begin position="2"/>
        <end position="102"/>
    </location>
</feature>
<dbReference type="SUPFAM" id="SSF51445">
    <property type="entry name" value="(Trans)glycosidases"/>
    <property type="match status" value="1"/>
</dbReference>
<dbReference type="Pfam" id="PF00933">
    <property type="entry name" value="Glyco_hydro_3"/>
    <property type="match status" value="1"/>
</dbReference>
<dbReference type="PANTHER" id="PTHR30480">
    <property type="entry name" value="BETA-HEXOSAMINIDASE-RELATED"/>
    <property type="match status" value="1"/>
</dbReference>
<dbReference type="InterPro" id="IPR050226">
    <property type="entry name" value="NagZ_Beta-hexosaminidase"/>
</dbReference>
<comment type="similarity">
    <text evidence="1">Belongs to the glycosyl hydrolase 3 family.</text>
</comment>
<proteinExistence type="inferred from homology"/>
<sequence>MPQIDSEFPASMSGKIIHDLLREKLGYSGVVITDDMTMKAITDNFDIGEASVKSVHAGSDIIMVAHDFQKIMYVFETLKEAVENGEITEERINESVNRILRLKSEYNIADLD</sequence>
<keyword evidence="6" id="KW-1185">Reference proteome</keyword>
<evidence type="ECO:0000259" key="4">
    <source>
        <dbReference type="Pfam" id="PF00933"/>
    </source>
</evidence>
<evidence type="ECO:0000313" key="5">
    <source>
        <dbReference type="EMBL" id="MFD1038224.1"/>
    </source>
</evidence>
<keyword evidence="3" id="KW-0326">Glycosidase</keyword>
<gene>
    <name evidence="5" type="ORF">ACFQ3N_07345</name>
</gene>
<evidence type="ECO:0000256" key="3">
    <source>
        <dbReference type="ARBA" id="ARBA00023295"/>
    </source>
</evidence>
<dbReference type="GO" id="GO:0016787">
    <property type="term" value="F:hydrolase activity"/>
    <property type="evidence" value="ECO:0007669"/>
    <property type="project" value="UniProtKB-KW"/>
</dbReference>
<name>A0ABW3LL55_9BACI</name>
<dbReference type="PANTHER" id="PTHR30480:SF16">
    <property type="entry name" value="GLYCOSIDE HYDROLASE FAMILY 3 DOMAIN PROTEIN"/>
    <property type="match status" value="1"/>
</dbReference>
<organism evidence="5 6">
    <name type="scientific">Virgibacillus byunsanensis</name>
    <dbReference type="NCBI Taxonomy" id="570945"/>
    <lineage>
        <taxon>Bacteria</taxon>
        <taxon>Bacillati</taxon>
        <taxon>Bacillota</taxon>
        <taxon>Bacilli</taxon>
        <taxon>Bacillales</taxon>
        <taxon>Bacillaceae</taxon>
        <taxon>Virgibacillus</taxon>
    </lineage>
</organism>
<accession>A0ABW3LL55</accession>
<dbReference type="InterPro" id="IPR017853">
    <property type="entry name" value="GH"/>
</dbReference>
<dbReference type="InterPro" id="IPR019800">
    <property type="entry name" value="Glyco_hydro_3_AS"/>
</dbReference>
<dbReference type="InterPro" id="IPR036962">
    <property type="entry name" value="Glyco_hydro_3_N_sf"/>
</dbReference>
<dbReference type="InterPro" id="IPR001764">
    <property type="entry name" value="Glyco_hydro_3_N"/>
</dbReference>
<protein>
    <submittedName>
        <fullName evidence="5">Glycoside hydrolase family 3 N-terminal domain-containing protein</fullName>
    </submittedName>
</protein>
<dbReference type="EMBL" id="JBHTKJ010000016">
    <property type="protein sequence ID" value="MFD1038224.1"/>
    <property type="molecule type" value="Genomic_DNA"/>
</dbReference>
<dbReference type="Gene3D" id="3.20.20.300">
    <property type="entry name" value="Glycoside hydrolase, family 3, N-terminal domain"/>
    <property type="match status" value="1"/>
</dbReference>
<dbReference type="RefSeq" id="WP_390361007.1">
    <property type="nucleotide sequence ID" value="NZ_JBHTKJ010000016.1"/>
</dbReference>
<evidence type="ECO:0000313" key="6">
    <source>
        <dbReference type="Proteomes" id="UP001597040"/>
    </source>
</evidence>
<evidence type="ECO:0000256" key="2">
    <source>
        <dbReference type="ARBA" id="ARBA00022801"/>
    </source>
</evidence>
<comment type="caution">
    <text evidence="5">The sequence shown here is derived from an EMBL/GenBank/DDBJ whole genome shotgun (WGS) entry which is preliminary data.</text>
</comment>
<dbReference type="Proteomes" id="UP001597040">
    <property type="component" value="Unassembled WGS sequence"/>
</dbReference>
<evidence type="ECO:0000256" key="1">
    <source>
        <dbReference type="ARBA" id="ARBA00005336"/>
    </source>
</evidence>